<comment type="caution">
    <text evidence="1">The sequence shown here is derived from an EMBL/GenBank/DDBJ whole genome shotgun (WGS) entry which is preliminary data.</text>
</comment>
<organism evidence="1 2">
    <name type="scientific">Chaenocephalus aceratus</name>
    <name type="common">Blackfin icefish</name>
    <name type="synonym">Chaenichthys aceratus</name>
    <dbReference type="NCBI Taxonomy" id="36190"/>
    <lineage>
        <taxon>Eukaryota</taxon>
        <taxon>Metazoa</taxon>
        <taxon>Chordata</taxon>
        <taxon>Craniata</taxon>
        <taxon>Vertebrata</taxon>
        <taxon>Euteleostomi</taxon>
        <taxon>Actinopterygii</taxon>
        <taxon>Neopterygii</taxon>
        <taxon>Teleostei</taxon>
        <taxon>Neoteleostei</taxon>
        <taxon>Acanthomorphata</taxon>
        <taxon>Eupercaria</taxon>
        <taxon>Perciformes</taxon>
        <taxon>Notothenioidei</taxon>
        <taxon>Channichthyidae</taxon>
        <taxon>Chaenocephalus</taxon>
    </lineage>
</organism>
<gene>
    <name evidence="1" type="ORF">KUCAC02_002108</name>
</gene>
<evidence type="ECO:0000313" key="2">
    <source>
        <dbReference type="Proteomes" id="UP001057452"/>
    </source>
</evidence>
<name>A0ACB9XU09_CHAAC</name>
<accession>A0ACB9XU09</accession>
<evidence type="ECO:0000313" key="1">
    <source>
        <dbReference type="EMBL" id="KAI4830478.1"/>
    </source>
</evidence>
<reference evidence="1" key="1">
    <citation type="submission" date="2022-05" db="EMBL/GenBank/DDBJ databases">
        <title>Chromosome-level genome of Chaenocephalus aceratus.</title>
        <authorList>
            <person name="Park H."/>
        </authorList>
    </citation>
    <scope>NUCLEOTIDE SEQUENCE</scope>
    <source>
        <strain evidence="1">KU_202001</strain>
    </source>
</reference>
<keyword evidence="2" id="KW-1185">Reference proteome</keyword>
<feature type="non-terminal residue" evidence="1">
    <location>
        <position position="1"/>
    </location>
</feature>
<dbReference type="EMBL" id="CM043787">
    <property type="protein sequence ID" value="KAI4830478.1"/>
    <property type="molecule type" value="Genomic_DNA"/>
</dbReference>
<proteinExistence type="predicted"/>
<dbReference type="Proteomes" id="UP001057452">
    <property type="component" value="Chromosome 3"/>
</dbReference>
<sequence length="1442" mass="160838">ELPAAASSQQVLCSRLQHINLSQNQLSSLPLGLLHLTHIQRISAAKNQLTHLFDIPSTTNWIGSCSLIRLNVCRNRLSSFPEPWACPLKQCNASSNVIENLPNTVSMSWRTQLQEVDFSDNSLKELPSYLFELEALVSLRLCGNHIDTLPAPSKWKCSGLRTLDLIQETAGQVGGTQSQCVPSSSPWFCGTHWKCFFLNDNQLECVPQSVCGLHSLTELYLSNNPRIRELPAELSQLSNLWQLDTEDLNITNVPQDVRKEGPASVLAFLRAYLRKAAPCKLLKMLVIGPPRTGEDIPSGGFADQQADNHNGDKSSRDSVAFNVWDIGGPASMSTVTQCFFTDKALYVVIWNLALGEEAVANLQTWLLNIEARAPNSAVVVVGTHLDLIDTKFRTERLATLRAYILALCRSPSGARASGYPDITWKHLHEVSCRTREGLEALKKLLFQVSRSMRDSSSSSACGSRLLGRLIPRSYLTLQDAVLAEKQRRDSEGEVQYITEAQLEHILKQNPERDIRDYEDRQTAISFLIETGALLHFPDTSHGLCTLYFLCPVWLSECLERIMHLKSSRSVARNGVIRTEDLRMLLVGTGFTEQTEEQYFQFLAKFEIALPVANNSFLLPHLLPPKPAMDIHGLRQQTHNTVQRLVRMSFVPAGFWERFIARMLISLTEMDLQSLEPKGNTRSQGSRNSVIYSFAGTQQRNRCSTFRVKRSQTIYWKEGLLVTFDGGYLSVESSDVNWKRKKSGGIKIICHSESRDFSAMAFITDNVNSLIDQWFPALTASESDGSLLVEQYSPCPLCASLGPQKQAKLVGQVGEEGAGGGADGAGGAGLHYFNMEDCVLAAVEKEHILCPQHPEQPVSLQELVPELFMTDFPSRLFMESAQLEYSEEEKNILGQGGSGTTIYRARYREQPVAIKRFHFKKCLQQASSSDTDTMLKHLQSADACRSFSEFRQEASMLHSLLHPCIVSLLGISIHPLCFALQLAPLGSLNTVLEEKRKGSRYMPLGHMLTFRVAYQIATGLAYLHRKSIIFCDLKSDNILVWSLEVQDPVNIKLSDYGISRQTFHEGALGVEGTPGYQAPEIRPGIVYDEKVDMFSYGMVLYELLSGQRPLLGHHQLQIAKKLSKGIRPLLGSPEEVQFCCLHSLLTECWDTKPEKRPVALQCVKRMQEPSFPCLRYLLLACSHSQLFLSPLQGHSAVFWDGDKDSRSYSVVNVEKGQMEVKRMSCAGSRVSCQMKMGNILWMATEEQEIFIYSLKDMCPLSQPQKHFSCPAIITCLLPVPAQEQSLARVFAGMSDGLVAVYSLLEDLPLEGETYLCSHTLNRTLFALKDSDPRQRPYPVSSMVLVSRGSQLWLSNGPGVLVIDCLSLQAVRRLDPYSPPSSIVSMTTSFSLWGEEAVWTLDDHANTLLLYTPPPTSSVPTTAAETAILFETSSLCSGLQRLPR</sequence>
<protein>
    <submittedName>
        <fullName evidence="1">Uncharacterized protein</fullName>
    </submittedName>
</protein>